<feature type="domain" description="Myb-like" evidence="3">
    <location>
        <begin position="70"/>
        <end position="141"/>
    </location>
</feature>
<dbReference type="AlphaFoldDB" id="A0A0D3EE54"/>
<proteinExistence type="predicted"/>
<evidence type="ECO:0000313" key="4">
    <source>
        <dbReference type="EnsemblPlants" id="Bo9g154100.1"/>
    </source>
</evidence>
<keyword evidence="5" id="KW-1185">Reference proteome</keyword>
<sequence>MFNSFARRRLWLSLVRFLVSLSFWSLSLVGSVEFFNDEDVQFVSFFGDVLLQSRACNHHKDANEDAYLVADRKERRKWSPTEDKVLISAWLNTSKYPLGRNEQKAIAFWKRIAAYFGSSPQLAGLQKREPSCCKSRWRKINEGVCKFVGSYEVATKQKSSGQSEDDVLKMAHAIFFNDYKSKFTLEHAWLELRYDQKWCGALTSIDNVNSKRRKLDGHSAQSSTSVPCSLGGDEPMARPVGVKAAKGKGKQAVSKAKTSEEKGKACVDFQNMWEIRQNDFALKDKHDKHKLLEGLIAKTEPLTELEIDLKDKLITEMLARQEDKKEVGSM</sequence>
<dbReference type="PANTHER" id="PTHR45023:SF4">
    <property type="entry name" value="GLYCINE-RICH PROTEIN-RELATED"/>
    <property type="match status" value="1"/>
</dbReference>
<dbReference type="PROSITE" id="PS50090">
    <property type="entry name" value="MYB_LIKE"/>
    <property type="match status" value="1"/>
</dbReference>
<dbReference type="STRING" id="109376.A0A0D3EE54"/>
<keyword evidence="2" id="KW-0732">Signal</keyword>
<feature type="chain" id="PRO_5002260640" description="Myb-like domain-containing protein" evidence="2">
    <location>
        <begin position="35"/>
        <end position="330"/>
    </location>
</feature>
<evidence type="ECO:0000259" key="3">
    <source>
        <dbReference type="PROSITE" id="PS50090"/>
    </source>
</evidence>
<feature type="signal peptide" evidence="2">
    <location>
        <begin position="1"/>
        <end position="34"/>
    </location>
</feature>
<feature type="region of interest" description="Disordered" evidence="1">
    <location>
        <begin position="212"/>
        <end position="234"/>
    </location>
</feature>
<dbReference type="Proteomes" id="UP000032141">
    <property type="component" value="Chromosome C9"/>
</dbReference>
<evidence type="ECO:0000256" key="2">
    <source>
        <dbReference type="SAM" id="SignalP"/>
    </source>
</evidence>
<dbReference type="InterPro" id="IPR001005">
    <property type="entry name" value="SANT/Myb"/>
</dbReference>
<organism evidence="4 5">
    <name type="scientific">Brassica oleracea var. oleracea</name>
    <dbReference type="NCBI Taxonomy" id="109376"/>
    <lineage>
        <taxon>Eukaryota</taxon>
        <taxon>Viridiplantae</taxon>
        <taxon>Streptophyta</taxon>
        <taxon>Embryophyta</taxon>
        <taxon>Tracheophyta</taxon>
        <taxon>Spermatophyta</taxon>
        <taxon>Magnoliopsida</taxon>
        <taxon>eudicotyledons</taxon>
        <taxon>Gunneridae</taxon>
        <taxon>Pentapetalae</taxon>
        <taxon>rosids</taxon>
        <taxon>malvids</taxon>
        <taxon>Brassicales</taxon>
        <taxon>Brassicaceae</taxon>
        <taxon>Brassiceae</taxon>
        <taxon>Brassica</taxon>
    </lineage>
</organism>
<reference evidence="4" key="2">
    <citation type="submission" date="2015-03" db="UniProtKB">
        <authorList>
            <consortium name="EnsemblPlants"/>
        </authorList>
    </citation>
    <scope>IDENTIFICATION</scope>
</reference>
<dbReference type="Gene3D" id="1.10.10.60">
    <property type="entry name" value="Homeodomain-like"/>
    <property type="match status" value="1"/>
</dbReference>
<dbReference type="HOGENOM" id="CLU_012390_0_0_1"/>
<evidence type="ECO:0000256" key="1">
    <source>
        <dbReference type="SAM" id="MobiDB-lite"/>
    </source>
</evidence>
<protein>
    <recommendedName>
        <fullName evidence="3">Myb-like domain-containing protein</fullName>
    </recommendedName>
</protein>
<dbReference type="Gramene" id="Bo9g154100.1">
    <property type="protein sequence ID" value="Bo9g154100.1"/>
    <property type="gene ID" value="Bo9g154100"/>
</dbReference>
<reference evidence="4 5" key="1">
    <citation type="journal article" date="2014" name="Genome Biol.">
        <title>Transcriptome and methylome profiling reveals relics of genome dominance in the mesopolyploid Brassica oleracea.</title>
        <authorList>
            <person name="Parkin I.A."/>
            <person name="Koh C."/>
            <person name="Tang H."/>
            <person name="Robinson S.J."/>
            <person name="Kagale S."/>
            <person name="Clarke W.E."/>
            <person name="Town C.D."/>
            <person name="Nixon J."/>
            <person name="Krishnakumar V."/>
            <person name="Bidwell S.L."/>
            <person name="Denoeud F."/>
            <person name="Belcram H."/>
            <person name="Links M.G."/>
            <person name="Just J."/>
            <person name="Clarke C."/>
            <person name="Bender T."/>
            <person name="Huebert T."/>
            <person name="Mason A.S."/>
            <person name="Pires J.C."/>
            <person name="Barker G."/>
            <person name="Moore J."/>
            <person name="Walley P.G."/>
            <person name="Manoli S."/>
            <person name="Batley J."/>
            <person name="Edwards D."/>
            <person name="Nelson M.N."/>
            <person name="Wang X."/>
            <person name="Paterson A.H."/>
            <person name="King G."/>
            <person name="Bancroft I."/>
            <person name="Chalhoub B."/>
            <person name="Sharpe A.G."/>
        </authorList>
    </citation>
    <scope>NUCLEOTIDE SEQUENCE</scope>
    <source>
        <strain evidence="4 5">cv. TO1000</strain>
    </source>
</reference>
<dbReference type="PANTHER" id="PTHR45023">
    <property type="match status" value="1"/>
</dbReference>
<name>A0A0D3EE54_BRAOL</name>
<evidence type="ECO:0000313" key="5">
    <source>
        <dbReference type="Proteomes" id="UP000032141"/>
    </source>
</evidence>
<dbReference type="EnsemblPlants" id="Bo9g154100.1">
    <property type="protein sequence ID" value="Bo9g154100.1"/>
    <property type="gene ID" value="Bo9g154100"/>
</dbReference>
<accession>A0A0D3EE54</accession>